<accession>A0A223I244</accession>
<dbReference type="OMA" id="YNIGNCI"/>
<dbReference type="AlphaFoldDB" id="A0A223I244"/>
<evidence type="ECO:0000313" key="1">
    <source>
        <dbReference type="EMBL" id="AST58792.1"/>
    </source>
</evidence>
<dbReference type="GeneID" id="93864474"/>
<reference evidence="1 2" key="1">
    <citation type="submission" date="2016-08" db="EMBL/GenBank/DDBJ databases">
        <title>A novel genetic cassette of butanologenic Thermoanaerobacterium thermosaccharolyticum that directly convert cellulose to butanol.</title>
        <authorList>
            <person name="Li T."/>
            <person name="He J."/>
        </authorList>
    </citation>
    <scope>NUCLEOTIDE SEQUENCE [LARGE SCALE GENOMIC DNA]</scope>
    <source>
        <strain evidence="1 2">TG57</strain>
    </source>
</reference>
<proteinExistence type="predicted"/>
<dbReference type="Proteomes" id="UP000214975">
    <property type="component" value="Chromosome"/>
</dbReference>
<dbReference type="RefSeq" id="WP_013298114.1">
    <property type="nucleotide sequence ID" value="NZ_CP016893.1"/>
</dbReference>
<organism evidence="1 2">
    <name type="scientific">Thermoanaerobacterium thermosaccharolyticum</name>
    <name type="common">Clostridium thermosaccharolyticum</name>
    <dbReference type="NCBI Taxonomy" id="1517"/>
    <lineage>
        <taxon>Bacteria</taxon>
        <taxon>Bacillati</taxon>
        <taxon>Bacillota</taxon>
        <taxon>Clostridia</taxon>
        <taxon>Thermoanaerobacterales</taxon>
        <taxon>Thermoanaerobacteraceae</taxon>
        <taxon>Thermoanaerobacterium</taxon>
    </lineage>
</organism>
<sequence length="75" mass="8589">MKLNMYNVGNCIIGNSEVDIDDVHEILSLLIEKYGEDTMIEFIKNHENGQNLSDAFKNALSNKNMITKLKVKKIF</sequence>
<gene>
    <name evidence="1" type="ORF">Thert_03009</name>
</gene>
<protein>
    <submittedName>
        <fullName evidence="1">Cytochrome c class I</fullName>
    </submittedName>
</protein>
<evidence type="ECO:0000313" key="2">
    <source>
        <dbReference type="Proteomes" id="UP000214975"/>
    </source>
</evidence>
<name>A0A223I244_THETR</name>
<dbReference type="EMBL" id="CP016893">
    <property type="protein sequence ID" value="AST58792.1"/>
    <property type="molecule type" value="Genomic_DNA"/>
</dbReference>